<keyword evidence="7" id="KW-1185">Reference proteome</keyword>
<dbReference type="Pfam" id="PF10186">
    <property type="entry name" value="ATG14"/>
    <property type="match status" value="1"/>
</dbReference>
<dbReference type="AlphaFoldDB" id="A0AAD3TPT4"/>
<reference evidence="6" key="2">
    <citation type="submission" date="2023-06" db="EMBL/GenBank/DDBJ databases">
        <authorList>
            <person name="Kobayashi Y."/>
            <person name="Kayamori A."/>
            <person name="Aoki K."/>
            <person name="Shiwa Y."/>
            <person name="Fujita N."/>
            <person name="Sugita T."/>
            <person name="Iwasaki W."/>
            <person name="Tanaka N."/>
            <person name="Takashima M."/>
        </authorList>
    </citation>
    <scope>NUCLEOTIDE SEQUENCE</scope>
    <source>
        <strain evidence="6">HIS016</strain>
    </source>
</reference>
<feature type="region of interest" description="Disordered" evidence="5">
    <location>
        <begin position="380"/>
        <end position="402"/>
    </location>
</feature>
<evidence type="ECO:0000256" key="4">
    <source>
        <dbReference type="SAM" id="Coils"/>
    </source>
</evidence>
<dbReference type="InterPro" id="IPR018791">
    <property type="entry name" value="UV_resistance/autophagy_Atg14"/>
</dbReference>
<feature type="compositionally biased region" description="Acidic residues" evidence="5">
    <location>
        <begin position="383"/>
        <end position="402"/>
    </location>
</feature>
<organism evidence="6 7">
    <name type="scientific">Cutaneotrichosporon spelunceum</name>
    <dbReference type="NCBI Taxonomy" id="1672016"/>
    <lineage>
        <taxon>Eukaryota</taxon>
        <taxon>Fungi</taxon>
        <taxon>Dikarya</taxon>
        <taxon>Basidiomycota</taxon>
        <taxon>Agaricomycotina</taxon>
        <taxon>Tremellomycetes</taxon>
        <taxon>Trichosporonales</taxon>
        <taxon>Trichosporonaceae</taxon>
        <taxon>Cutaneotrichosporon</taxon>
    </lineage>
</organism>
<evidence type="ECO:0000256" key="1">
    <source>
        <dbReference type="ARBA" id="ARBA00009574"/>
    </source>
</evidence>
<name>A0AAD3TPT4_9TREE</name>
<feature type="coiled-coil region" evidence="4">
    <location>
        <begin position="60"/>
        <end position="94"/>
    </location>
</feature>
<comment type="caution">
    <text evidence="6">The sequence shown here is derived from an EMBL/GenBank/DDBJ whole genome shotgun (WGS) entry which is preliminary data.</text>
</comment>
<protein>
    <recommendedName>
        <fullName evidence="2">Autophagy-related protein 14</fullName>
    </recommendedName>
</protein>
<dbReference type="Proteomes" id="UP001222932">
    <property type="component" value="Unassembled WGS sequence"/>
</dbReference>
<dbReference type="GO" id="GO:0005737">
    <property type="term" value="C:cytoplasm"/>
    <property type="evidence" value="ECO:0007669"/>
    <property type="project" value="UniProtKB-ARBA"/>
</dbReference>
<evidence type="ECO:0000256" key="5">
    <source>
        <dbReference type="SAM" id="MobiDB-lite"/>
    </source>
</evidence>
<dbReference type="GO" id="GO:0032991">
    <property type="term" value="C:protein-containing complex"/>
    <property type="evidence" value="ECO:0007669"/>
    <property type="project" value="UniProtKB-ARBA"/>
</dbReference>
<keyword evidence="3 4" id="KW-0175">Coiled coil</keyword>
<evidence type="ECO:0000313" key="7">
    <source>
        <dbReference type="Proteomes" id="UP001222932"/>
    </source>
</evidence>
<gene>
    <name evidence="6" type="ORF">CspeluHIS016_0111580</name>
</gene>
<comment type="similarity">
    <text evidence="1">Belongs to the ATG14 family.</text>
</comment>
<reference evidence="6" key="1">
    <citation type="journal article" date="2023" name="BMC Genomics">
        <title>Chromosome-level genome assemblies of Cutaneotrichosporon spp. (Trichosporonales, Basidiomycota) reveal imbalanced evolution between nucleotide sequences and chromosome synteny.</title>
        <authorList>
            <person name="Kobayashi Y."/>
            <person name="Kayamori A."/>
            <person name="Aoki K."/>
            <person name="Shiwa Y."/>
            <person name="Matsutani M."/>
            <person name="Fujita N."/>
            <person name="Sugita T."/>
            <person name="Iwasaki W."/>
            <person name="Tanaka N."/>
            <person name="Takashima M."/>
        </authorList>
    </citation>
    <scope>NUCLEOTIDE SEQUENCE</scope>
    <source>
        <strain evidence="6">HIS016</strain>
    </source>
</reference>
<accession>A0AAD3TPT4</accession>
<evidence type="ECO:0000256" key="2">
    <source>
        <dbReference type="ARBA" id="ARBA00013807"/>
    </source>
</evidence>
<evidence type="ECO:0000256" key="3">
    <source>
        <dbReference type="ARBA" id="ARBA00023054"/>
    </source>
</evidence>
<evidence type="ECO:0000313" key="6">
    <source>
        <dbReference type="EMBL" id="GMK54572.1"/>
    </source>
</evidence>
<proteinExistence type="inferred from homology"/>
<dbReference type="EMBL" id="BTCM01000001">
    <property type="protein sequence ID" value="GMK54572.1"/>
    <property type="molecule type" value="Genomic_DNA"/>
</dbReference>
<sequence>MQCPVCKSTRDKLYCASCLQEGVNGHSAMKLEAASQVAAARERAEQLLAGSNGVPGATEWRELRANVAAAEARVAALRARIARATDEAQRIRTSTSSTGTIRRRRRMLEDAVHVEHAILTQEGIPARIAAVRQQQREVGKRIIQARKVLVRESVDVFGVQRVRGWEIAGLELPAPDLFRLHPSATINAAFVNTIHLLSLLTSYLSIALPFEPIWPSGVHIGRPVLAPNVPLLATKKFRQKKHVLWMSSTAPALARSRKGGYALLKGSALAAVLARSGSKHRSTLTAFALLAHSISYLAYTQGVGGIGIADASEDDMTEGVLVSATDVLELIALTAESSDLGVRAHEPGTTQTMRHLGFGLDVNKVVESVLEAERARWGGVPDGAEELSEGWDMLEEDKDESG</sequence>